<feature type="transmembrane region" description="Helical" evidence="1">
    <location>
        <begin position="12"/>
        <end position="32"/>
    </location>
</feature>
<keyword evidence="1" id="KW-0812">Transmembrane</keyword>
<dbReference type="AlphaFoldDB" id="A0A0D6DTS2"/>
<keyword evidence="1" id="KW-0472">Membrane</keyword>
<proteinExistence type="predicted"/>
<sequence length="381" mass="43544">MIEKQMNRKINIQSFISLIFVFMFLFLNVFYLTQIKAITDLSGVLLKKDLGEITSKDLKVTKEEIINQIKEKNPDLKDKNLQIVGEPTETRVTVKSDDYTGQVNVNFTVKEKEVLKVELSTVLKTKELGEIKSKDLKVTKEEIIRQIKEKNPDLKNKNLQIVGEPTETRVTVKSDDYTGQVNVNFTVKEKEVLKVELSTVLKTKDLGEITSKDLKVTKEEIINQIKEKNPDLKDKNLQIVGEPTETRVTVKSDDYTGQVNVNFTVKEKEVLKVELSTVLKTKELGEIKSKDLKVTKEEIIRQIQEKNSDLKNKNLQIVGEPTETRATVKSDDFQGEVEVEFTVKKKSFFSLFTIAIILSIGVASLALLGYYFYEKNNKKID</sequence>
<organism evidence="2">
    <name type="scientific">Phytoplasma vitis</name>
    <name type="common">Flavescence doree phytoplasma</name>
    <dbReference type="NCBI Taxonomy" id="131152"/>
    <lineage>
        <taxon>Bacteria</taxon>
        <taxon>Bacillati</taxon>
        <taxon>Mycoplasmatota</taxon>
        <taxon>Mollicutes</taxon>
        <taxon>Acholeplasmatales</taxon>
        <taxon>Acholeplasmataceae</taxon>
        <taxon>Candidatus Phytoplasma</taxon>
        <taxon>16SrV (Elm yellows group)</taxon>
    </lineage>
</organism>
<protein>
    <submittedName>
        <fullName evidence="2">Variable membrane protein A</fullName>
    </submittedName>
</protein>
<gene>
    <name evidence="2" type="primary">vmpA</name>
</gene>
<evidence type="ECO:0000256" key="1">
    <source>
        <dbReference type="SAM" id="Phobius"/>
    </source>
</evidence>
<keyword evidence="1" id="KW-1133">Transmembrane helix</keyword>
<feature type="transmembrane region" description="Helical" evidence="1">
    <location>
        <begin position="348"/>
        <end position="373"/>
    </location>
</feature>
<reference evidence="2" key="1">
    <citation type="submission" date="2014-11" db="EMBL/GenBank/DDBJ databases">
        <title>Adaptation of flavescence doree phytoplasma strains to Deltocephalinae leafhoppers: the role of Variable Membrane Proteins (VMPs).</title>
        <authorList>
            <person name="Foissac X."/>
            <person name="Carle P."/>
            <person name="Malembic-Maher S."/>
            <person name="Desque D."/>
        </authorList>
    </citation>
    <scope>NUCLEOTIDE SEQUENCE</scope>
    <source>
        <strain evidence="2">FD92</strain>
    </source>
</reference>
<accession>A0A0D6DTS2</accession>
<evidence type="ECO:0000313" key="2">
    <source>
        <dbReference type="EMBL" id="CEJ95763.1"/>
    </source>
</evidence>
<name>A0A0D6DTS2_PHYVT</name>
<dbReference type="EMBL" id="LN680870">
    <property type="protein sequence ID" value="CEJ95763.1"/>
    <property type="molecule type" value="Genomic_DNA"/>
</dbReference>